<evidence type="ECO:0000313" key="2">
    <source>
        <dbReference type="EMBL" id="EGZ21586.1"/>
    </source>
</evidence>
<dbReference type="InterPro" id="IPR004875">
    <property type="entry name" value="DDE_SF_endonuclease_dom"/>
</dbReference>
<evidence type="ECO:0000259" key="1">
    <source>
        <dbReference type="Pfam" id="PF03184"/>
    </source>
</evidence>
<feature type="non-terminal residue" evidence="2">
    <location>
        <position position="1"/>
    </location>
</feature>
<feature type="non-terminal residue" evidence="2">
    <location>
        <position position="95"/>
    </location>
</feature>
<gene>
    <name evidence="2" type="ORF">PHYSODRAFT_374845</name>
</gene>
<dbReference type="KEGG" id="psoj:PHYSODRAFT_374845"/>
<dbReference type="RefSeq" id="XP_009524303.1">
    <property type="nucleotide sequence ID" value="XM_009526008.1"/>
</dbReference>
<dbReference type="AlphaFoldDB" id="G4Z4P9"/>
<proteinExistence type="predicted"/>
<name>G4Z4P9_PHYSP</name>
<keyword evidence="3" id="KW-1185">Reference proteome</keyword>
<protein>
    <recommendedName>
        <fullName evidence="1">DDE-1 domain-containing protein</fullName>
    </recommendedName>
</protein>
<dbReference type="GeneID" id="20650470"/>
<dbReference type="GO" id="GO:0003676">
    <property type="term" value="F:nucleic acid binding"/>
    <property type="evidence" value="ECO:0007669"/>
    <property type="project" value="InterPro"/>
</dbReference>
<evidence type="ECO:0000313" key="3">
    <source>
        <dbReference type="Proteomes" id="UP000002640"/>
    </source>
</evidence>
<sequence>PVMLLLDDFSGHWVDGVVEYARSLNVVLQKVPPGLTWLSQPVDAVWIKPLKDRLRAAWVAFLRDQLKLYTASNSTEKFTMSAPQRSTIVKWVVSA</sequence>
<organism evidence="2 3">
    <name type="scientific">Phytophthora sojae (strain P6497)</name>
    <name type="common">Soybean stem and root rot agent</name>
    <name type="synonym">Phytophthora megasperma f. sp. glycines</name>
    <dbReference type="NCBI Taxonomy" id="1094619"/>
    <lineage>
        <taxon>Eukaryota</taxon>
        <taxon>Sar</taxon>
        <taxon>Stramenopiles</taxon>
        <taxon>Oomycota</taxon>
        <taxon>Peronosporomycetes</taxon>
        <taxon>Peronosporales</taxon>
        <taxon>Peronosporaceae</taxon>
        <taxon>Phytophthora</taxon>
    </lineage>
</organism>
<dbReference type="EMBL" id="JH159153">
    <property type="protein sequence ID" value="EGZ21586.1"/>
    <property type="molecule type" value="Genomic_DNA"/>
</dbReference>
<dbReference type="Pfam" id="PF03184">
    <property type="entry name" value="DDE_1"/>
    <property type="match status" value="1"/>
</dbReference>
<dbReference type="Proteomes" id="UP000002640">
    <property type="component" value="Unassembled WGS sequence"/>
</dbReference>
<accession>G4Z4P9</accession>
<feature type="domain" description="DDE-1" evidence="1">
    <location>
        <begin position="2"/>
        <end position="80"/>
    </location>
</feature>
<dbReference type="InParanoid" id="G4Z4P9"/>
<reference evidence="2 3" key="1">
    <citation type="journal article" date="2006" name="Science">
        <title>Phytophthora genome sequences uncover evolutionary origins and mechanisms of pathogenesis.</title>
        <authorList>
            <person name="Tyler B.M."/>
            <person name="Tripathy S."/>
            <person name="Zhang X."/>
            <person name="Dehal P."/>
            <person name="Jiang R.H."/>
            <person name="Aerts A."/>
            <person name="Arredondo F.D."/>
            <person name="Baxter L."/>
            <person name="Bensasson D."/>
            <person name="Beynon J.L."/>
            <person name="Chapman J."/>
            <person name="Damasceno C.M."/>
            <person name="Dorrance A.E."/>
            <person name="Dou D."/>
            <person name="Dickerman A.W."/>
            <person name="Dubchak I.L."/>
            <person name="Garbelotto M."/>
            <person name="Gijzen M."/>
            <person name="Gordon S.G."/>
            <person name="Govers F."/>
            <person name="Grunwald N.J."/>
            <person name="Huang W."/>
            <person name="Ivors K.L."/>
            <person name="Jones R.W."/>
            <person name="Kamoun S."/>
            <person name="Krampis K."/>
            <person name="Lamour K.H."/>
            <person name="Lee M.K."/>
            <person name="McDonald W.H."/>
            <person name="Medina M."/>
            <person name="Meijer H.J."/>
            <person name="Nordberg E.K."/>
            <person name="Maclean D.J."/>
            <person name="Ospina-Giraldo M.D."/>
            <person name="Morris P.F."/>
            <person name="Phuntumart V."/>
            <person name="Putnam N.H."/>
            <person name="Rash S."/>
            <person name="Rose J.K."/>
            <person name="Sakihama Y."/>
            <person name="Salamov A.A."/>
            <person name="Savidor A."/>
            <person name="Scheuring C.F."/>
            <person name="Smith B.M."/>
            <person name="Sobral B.W."/>
            <person name="Terry A."/>
            <person name="Torto-Alalibo T.A."/>
            <person name="Win J."/>
            <person name="Xu Z."/>
            <person name="Zhang H."/>
            <person name="Grigoriev I.V."/>
            <person name="Rokhsar D.S."/>
            <person name="Boore J.L."/>
        </authorList>
    </citation>
    <scope>NUCLEOTIDE SEQUENCE [LARGE SCALE GENOMIC DNA]</scope>
    <source>
        <strain evidence="2 3">P6497</strain>
    </source>
</reference>